<dbReference type="FunFam" id="3.40.250.10:FF:000017">
    <property type="entry name" value="ubiquitin carboxyl-terminal hydrolase 8"/>
    <property type="match status" value="1"/>
</dbReference>
<dbReference type="AlphaFoldDB" id="A0A8C9B4C4"/>
<dbReference type="FunFam" id="3.90.70.10:FF:000025">
    <property type="entry name" value="Putative ubiquitin carboxyl-terminal hydrolase 8"/>
    <property type="match status" value="1"/>
</dbReference>
<feature type="region of interest" description="Disordered" evidence="5">
    <location>
        <begin position="1"/>
        <end position="102"/>
    </location>
</feature>
<dbReference type="Gene3D" id="3.40.250.10">
    <property type="entry name" value="Rhodanese-like domain"/>
    <property type="match status" value="1"/>
</dbReference>
<dbReference type="InterPro" id="IPR048498">
    <property type="entry name" value="WW_USP8"/>
</dbReference>
<dbReference type="GO" id="GO:0016579">
    <property type="term" value="P:protein deubiquitination"/>
    <property type="evidence" value="ECO:0007669"/>
    <property type="project" value="InterPro"/>
</dbReference>
<feature type="compositionally biased region" description="Polar residues" evidence="5">
    <location>
        <begin position="630"/>
        <end position="641"/>
    </location>
</feature>
<dbReference type="Pfam" id="PF00443">
    <property type="entry name" value="UCH"/>
    <property type="match status" value="1"/>
</dbReference>
<dbReference type="GO" id="GO:0004843">
    <property type="term" value="F:cysteine-type deubiquitinase activity"/>
    <property type="evidence" value="ECO:0007669"/>
    <property type="project" value="UniProtKB-EC"/>
</dbReference>
<dbReference type="PROSITE" id="PS00973">
    <property type="entry name" value="USP_2"/>
    <property type="match status" value="1"/>
</dbReference>
<feature type="region of interest" description="Disordered" evidence="5">
    <location>
        <begin position="398"/>
        <end position="546"/>
    </location>
</feature>
<feature type="compositionally biased region" description="Basic and acidic residues" evidence="5">
    <location>
        <begin position="81"/>
        <end position="102"/>
    </location>
</feature>
<evidence type="ECO:0000256" key="2">
    <source>
        <dbReference type="ARBA" id="ARBA00009085"/>
    </source>
</evidence>
<dbReference type="Gene3D" id="3.90.70.10">
    <property type="entry name" value="Cysteine proteinases"/>
    <property type="match status" value="1"/>
</dbReference>
<keyword evidence="4" id="KW-0378">Hydrolase</keyword>
<feature type="compositionally biased region" description="Basic and acidic residues" evidence="5">
    <location>
        <begin position="398"/>
        <end position="495"/>
    </location>
</feature>
<reference evidence="8" key="3">
    <citation type="submission" date="2025-09" db="UniProtKB">
        <authorList>
            <consortium name="Ensembl"/>
        </authorList>
    </citation>
    <scope>IDENTIFICATION</scope>
</reference>
<reference evidence="8" key="1">
    <citation type="submission" date="2019-08" db="EMBL/GenBank/DDBJ databases">
        <title>Phocoena sinus (Vaquita) genome, mPhoSin1, primary haplotype.</title>
        <authorList>
            <person name="Morin P."/>
            <person name="Mountcastle J."/>
            <person name="Fungtammasan C."/>
            <person name="Rhie A."/>
            <person name="Rojas-Bracho L."/>
            <person name="Smith C.R."/>
            <person name="Taylor B.L."/>
            <person name="Gulland F.M.D."/>
            <person name="Musser W."/>
            <person name="Houck M."/>
            <person name="Haase B."/>
            <person name="Paez S."/>
            <person name="Howe K."/>
            <person name="Torrance J."/>
            <person name="Formenti G."/>
            <person name="Phillippy A."/>
            <person name="Ryder O."/>
            <person name="Jarvis E.D."/>
            <person name="Fedrigo O."/>
        </authorList>
    </citation>
    <scope>NUCLEOTIDE SEQUENCE [LARGE SCALE GENOMIC DNA]</scope>
</reference>
<protein>
    <recommendedName>
        <fullName evidence="3">ubiquitinyl hydrolase 1</fullName>
        <ecNumber evidence="3">3.4.19.12</ecNumber>
    </recommendedName>
</protein>
<sequence>MPAVASVPKELYLSSSLKDLNKKTEVKPEKISTRKYEEAEVRKKLEEKDRQEKEQLQKQKRQETGREDGGTSAKSSLENVLDAKDKAHKINGEKSEKNETTEKGAITAKELYTMRMDKNISLIIMDARRMQDYLDSHISNSLSVPEEAISPGVTASWIEANLPDDSKDTWKKRGNVDYVVLLDWFSTAKDLQLGTTLRSLKDALFKWESKTVLHNEPLVLEGGYENWLLCYPQYTTNAKVTPPPRGKNEEVSVSLDFTYPSLEESVPSKPTAQMTPPTEVNENIELINNQDERVGPLNISTAVEPIAASKSDVSPIIQPVPIIKNVPQIDRTKKPAVKLPEDHRIKSEITDHEQQSPQNGKVVPDRSTKPVFPLPTAMLTDEEKARIHAETALLMEKNKQEKELRERQQEEQKEKLRKEEEEQKDRRKQEAEENEITEKQQKAKEQMEKKESEQVKKEGKETSAKKGREITGVKRQSKSEHETTDAKKSVEDRGKRCPTPEVQKKSSGDVPHASVAGDSSSGKSREPLTRARSEEMGRIVPGLPSGWAKFLDPITGTFRYYHSPTNTVHMYPPEMAPSSAPPSTPPTHKAKPQIPAERDREPSKLKRSYSSPDITQAIQEEEKRRPAVTPTVNRETKPTSYPKTEITRLSASQIRNLNPVFGGSGPALTGLRNLGNTCYMNSILQCLCNTPHLADYFNRNCYQDDINRSNLLGHKGEVAEEFGIIMKALWTGQYRYISPKDFKITIGKINDQFAGYSQQDSQELLLFLMDGLHEDLNKADNRKRHKEENNDHLDDFKAAEHAWQKHKQLNESIIVALFQGQFKSTVQCLTCHKKSRTFEAFMYLSLPLASTSKCTLQDCLRLFSKEEKLTDNNRFYCSHCRTRRDSLKKIEIWKLPPVLLVHLKRFSYDGRWKQKLQTSVDFPLENLDLSQYVIGPKNNLRKYNLFSVSNHYGGLDGGHYTAYCKNAARQRWFKFDDHEVSDISVSSVKSSAAYILFYTSLGPRVTDVAT</sequence>
<reference evidence="8" key="2">
    <citation type="submission" date="2025-08" db="UniProtKB">
        <authorList>
            <consortium name="Ensembl"/>
        </authorList>
    </citation>
    <scope>IDENTIFICATION</scope>
</reference>
<proteinExistence type="inferred from homology"/>
<dbReference type="Ensembl" id="ENSPSNT00000000542.1">
    <property type="protein sequence ID" value="ENSPSNP00000000442.1"/>
    <property type="gene ID" value="ENSPSNG00000000360.1"/>
</dbReference>
<evidence type="ECO:0000259" key="7">
    <source>
        <dbReference type="PROSITE" id="PS50235"/>
    </source>
</evidence>
<dbReference type="PROSITE" id="PS00972">
    <property type="entry name" value="USP_1"/>
    <property type="match status" value="1"/>
</dbReference>
<evidence type="ECO:0000313" key="9">
    <source>
        <dbReference type="Proteomes" id="UP000694554"/>
    </source>
</evidence>
<evidence type="ECO:0000313" key="8">
    <source>
        <dbReference type="Ensembl" id="ENSPSNP00000000442.1"/>
    </source>
</evidence>
<keyword evidence="9" id="KW-1185">Reference proteome</keyword>
<evidence type="ECO:0000259" key="6">
    <source>
        <dbReference type="PROSITE" id="PS50206"/>
    </source>
</evidence>
<dbReference type="InterPro" id="IPR001394">
    <property type="entry name" value="Peptidase_C19_UCH"/>
</dbReference>
<feature type="compositionally biased region" description="Basic and acidic residues" evidence="5">
    <location>
        <begin position="523"/>
        <end position="537"/>
    </location>
</feature>
<comment type="catalytic activity">
    <reaction evidence="1">
        <text>Thiol-dependent hydrolysis of ester, thioester, amide, peptide and isopeptide bonds formed by the C-terminal Gly of ubiquitin (a 76-residue protein attached to proteins as an intracellular targeting signal).</text>
        <dbReference type="EC" id="3.4.19.12"/>
    </reaction>
</comment>
<dbReference type="InterPro" id="IPR038765">
    <property type="entry name" value="Papain-like_cys_pep_sf"/>
</dbReference>
<feature type="compositionally biased region" description="Basic and acidic residues" evidence="5">
    <location>
        <begin position="19"/>
        <end position="69"/>
    </location>
</feature>
<feature type="region of interest" description="Disordered" evidence="5">
    <location>
        <begin position="333"/>
        <end position="376"/>
    </location>
</feature>
<evidence type="ECO:0000256" key="3">
    <source>
        <dbReference type="ARBA" id="ARBA00012759"/>
    </source>
</evidence>
<dbReference type="PROSITE" id="PS50206">
    <property type="entry name" value="RHODANESE_3"/>
    <property type="match status" value="1"/>
</dbReference>
<dbReference type="PROSITE" id="PS50235">
    <property type="entry name" value="USP_3"/>
    <property type="match status" value="1"/>
</dbReference>
<dbReference type="Pfam" id="PF20625">
    <property type="entry name" value="WW_USP8"/>
    <property type="match status" value="1"/>
</dbReference>
<feature type="domain" description="Rhodanese" evidence="6">
    <location>
        <begin position="118"/>
        <end position="236"/>
    </location>
</feature>
<dbReference type="SMART" id="SM00450">
    <property type="entry name" value="RHOD"/>
    <property type="match status" value="1"/>
</dbReference>
<accession>A0A8C9B4C4</accession>
<dbReference type="InterPro" id="IPR028889">
    <property type="entry name" value="USP"/>
</dbReference>
<evidence type="ECO:0000256" key="1">
    <source>
        <dbReference type="ARBA" id="ARBA00000707"/>
    </source>
</evidence>
<dbReference type="InterPro" id="IPR036873">
    <property type="entry name" value="Rhodanese-like_dom_sf"/>
</dbReference>
<dbReference type="InterPro" id="IPR050185">
    <property type="entry name" value="Ub_carboxyl-term_hydrolase"/>
</dbReference>
<dbReference type="InterPro" id="IPR018200">
    <property type="entry name" value="USP_CS"/>
</dbReference>
<gene>
    <name evidence="8" type="primary">USP8</name>
</gene>
<dbReference type="Proteomes" id="UP000694554">
    <property type="component" value="Chromosome 2"/>
</dbReference>
<feature type="compositionally biased region" description="Polar residues" evidence="5">
    <location>
        <begin position="608"/>
        <end position="618"/>
    </location>
</feature>
<feature type="region of interest" description="Disordered" evidence="5">
    <location>
        <begin position="571"/>
        <end position="641"/>
    </location>
</feature>
<evidence type="ECO:0000256" key="4">
    <source>
        <dbReference type="ARBA" id="ARBA00022801"/>
    </source>
</evidence>
<dbReference type="SUPFAM" id="SSF52821">
    <property type="entry name" value="Rhodanese/Cell cycle control phosphatase"/>
    <property type="match status" value="1"/>
</dbReference>
<comment type="similarity">
    <text evidence="2">Belongs to the peptidase C19 family.</text>
</comment>
<dbReference type="SUPFAM" id="SSF54001">
    <property type="entry name" value="Cysteine proteinases"/>
    <property type="match status" value="1"/>
</dbReference>
<dbReference type="PANTHER" id="PTHR21646">
    <property type="entry name" value="UBIQUITIN CARBOXYL-TERMINAL HYDROLASE"/>
    <property type="match status" value="1"/>
</dbReference>
<feature type="domain" description="USP" evidence="7">
    <location>
        <begin position="669"/>
        <end position="1001"/>
    </location>
</feature>
<name>A0A8C9B4C4_PHOSS</name>
<dbReference type="Pfam" id="PF00581">
    <property type="entry name" value="Rhodanese"/>
    <property type="match status" value="1"/>
</dbReference>
<dbReference type="CDD" id="cd02674">
    <property type="entry name" value="Peptidase_C19R"/>
    <property type="match status" value="1"/>
</dbReference>
<dbReference type="GeneTree" id="ENSGT00940000157542"/>
<feature type="compositionally biased region" description="Basic and acidic residues" evidence="5">
    <location>
        <begin position="339"/>
        <end position="354"/>
    </location>
</feature>
<evidence type="ECO:0000256" key="5">
    <source>
        <dbReference type="SAM" id="MobiDB-lite"/>
    </source>
</evidence>
<organism evidence="8 9">
    <name type="scientific">Phocoena sinus</name>
    <name type="common">Vaquita</name>
    <dbReference type="NCBI Taxonomy" id="42100"/>
    <lineage>
        <taxon>Eukaryota</taxon>
        <taxon>Metazoa</taxon>
        <taxon>Chordata</taxon>
        <taxon>Craniata</taxon>
        <taxon>Vertebrata</taxon>
        <taxon>Euteleostomi</taxon>
        <taxon>Mammalia</taxon>
        <taxon>Eutheria</taxon>
        <taxon>Laurasiatheria</taxon>
        <taxon>Artiodactyla</taxon>
        <taxon>Whippomorpha</taxon>
        <taxon>Cetacea</taxon>
        <taxon>Odontoceti</taxon>
        <taxon>Phocoenidae</taxon>
        <taxon>Phocoena</taxon>
    </lineage>
</organism>
<dbReference type="PANTHER" id="PTHR21646:SF27">
    <property type="entry name" value="UBIQUITIN CARBOXYL-TERMINAL HYDROLASE 8"/>
    <property type="match status" value="1"/>
</dbReference>
<dbReference type="EC" id="3.4.19.12" evidence="3"/>
<dbReference type="InterPro" id="IPR001763">
    <property type="entry name" value="Rhodanese-like_dom"/>
</dbReference>